<dbReference type="InterPro" id="IPR027417">
    <property type="entry name" value="P-loop_NTPase"/>
</dbReference>
<evidence type="ECO:0000313" key="7">
    <source>
        <dbReference type="EMBL" id="RDB31457.1"/>
    </source>
</evidence>
<dbReference type="HAMAP" id="MF_00944">
    <property type="entry name" value="YchF_OLA1_ATPase"/>
    <property type="match status" value="1"/>
</dbReference>
<dbReference type="PROSITE" id="PS51710">
    <property type="entry name" value="G_OBG"/>
    <property type="match status" value="1"/>
</dbReference>
<dbReference type="InterPro" id="IPR023192">
    <property type="entry name" value="TGS-like_dom_sf"/>
</dbReference>
<keyword evidence="8" id="KW-1185">Reference proteome</keyword>
<dbReference type="PANTHER" id="PTHR23305:SF18">
    <property type="entry name" value="OBG-TYPE G DOMAIN-CONTAINING PROTEIN"/>
    <property type="match status" value="1"/>
</dbReference>
<gene>
    <name evidence="5" type="primary">ychF</name>
    <name evidence="7" type="ORF">HAT2_00438</name>
</gene>
<dbReference type="NCBIfam" id="TIGR00092">
    <property type="entry name" value="redox-regulated ATPase YchF"/>
    <property type="match status" value="1"/>
</dbReference>
<dbReference type="GO" id="GO:0005525">
    <property type="term" value="F:GTP binding"/>
    <property type="evidence" value="ECO:0007669"/>
    <property type="project" value="InterPro"/>
</dbReference>
<dbReference type="InterPro" id="IPR041706">
    <property type="entry name" value="YchF_N"/>
</dbReference>
<dbReference type="Proteomes" id="UP000253816">
    <property type="component" value="Unassembled WGS sequence"/>
</dbReference>
<dbReference type="CDD" id="cd01900">
    <property type="entry name" value="YchF"/>
    <property type="match status" value="1"/>
</dbReference>
<evidence type="ECO:0000256" key="3">
    <source>
        <dbReference type="ARBA" id="ARBA00022840"/>
    </source>
</evidence>
<dbReference type="InterPro" id="IPR013029">
    <property type="entry name" value="YchF_C"/>
</dbReference>
<evidence type="ECO:0000313" key="8">
    <source>
        <dbReference type="Proteomes" id="UP000253816"/>
    </source>
</evidence>
<comment type="caution">
    <text evidence="7">The sequence shown here is derived from an EMBL/GenBank/DDBJ whole genome shotgun (WGS) entry which is preliminary data.</text>
</comment>
<dbReference type="PANTHER" id="PTHR23305">
    <property type="entry name" value="OBG GTPASE FAMILY"/>
    <property type="match status" value="1"/>
</dbReference>
<dbReference type="SUPFAM" id="SSF52540">
    <property type="entry name" value="P-loop containing nucleoside triphosphate hydrolases"/>
    <property type="match status" value="1"/>
</dbReference>
<dbReference type="InterPro" id="IPR006073">
    <property type="entry name" value="GTP-bd"/>
</dbReference>
<reference evidence="7 8" key="1">
    <citation type="submission" date="2018-07" db="EMBL/GenBank/DDBJ databases">
        <title>Comparative genomics of the Candidatus Parilichlamydiaceae reveals evidence of convergent evolution and genome reduction in the phylum Chlamydiae.</title>
        <authorList>
            <person name="Taylor-Brown A."/>
            <person name="Polkinghorne A."/>
        </authorList>
    </citation>
    <scope>NUCLEOTIDE SEQUENCE [LARGE SCALE GENOMIC DNA]</scope>
    <source>
        <strain evidence="7 8">Hat2</strain>
    </source>
</reference>
<dbReference type="InterPro" id="IPR012676">
    <property type="entry name" value="TGS-like"/>
</dbReference>
<dbReference type="SUPFAM" id="SSF81271">
    <property type="entry name" value="TGS-like"/>
    <property type="match status" value="1"/>
</dbReference>
<proteinExistence type="inferred from homology"/>
<accession>A0A369KEZ0</accession>
<dbReference type="GO" id="GO:0005524">
    <property type="term" value="F:ATP binding"/>
    <property type="evidence" value="ECO:0007669"/>
    <property type="project" value="UniProtKB-UniRule"/>
</dbReference>
<evidence type="ECO:0000259" key="6">
    <source>
        <dbReference type="PROSITE" id="PS51710"/>
    </source>
</evidence>
<dbReference type="Pfam" id="PF01926">
    <property type="entry name" value="MMR_HSR1"/>
    <property type="match status" value="1"/>
</dbReference>
<dbReference type="GO" id="GO:0005737">
    <property type="term" value="C:cytoplasm"/>
    <property type="evidence" value="ECO:0007669"/>
    <property type="project" value="TreeGrafter"/>
</dbReference>
<dbReference type="FunFam" id="3.10.20.30:FF:000001">
    <property type="entry name" value="Ribosome-binding ATPase YchF"/>
    <property type="match status" value="1"/>
</dbReference>
<dbReference type="AlphaFoldDB" id="A0A369KEZ0"/>
<keyword evidence="2 5" id="KW-0547">Nucleotide-binding</keyword>
<evidence type="ECO:0000256" key="5">
    <source>
        <dbReference type="HAMAP-Rule" id="MF_00944"/>
    </source>
</evidence>
<dbReference type="Pfam" id="PF06071">
    <property type="entry name" value="YchF-GTPase_C"/>
    <property type="match status" value="1"/>
</dbReference>
<dbReference type="GO" id="GO:0016887">
    <property type="term" value="F:ATP hydrolysis activity"/>
    <property type="evidence" value="ECO:0007669"/>
    <property type="project" value="UniProtKB-UniRule"/>
</dbReference>
<comment type="similarity">
    <text evidence="5">Belongs to the TRAFAC class OBG-HflX-like GTPase superfamily. OBG GTPase family. YchF/OLA1 subfamily.</text>
</comment>
<evidence type="ECO:0000256" key="4">
    <source>
        <dbReference type="ARBA" id="ARBA00022842"/>
    </source>
</evidence>
<sequence>MVGHSLSCSLVGLPNVGKSTLFNVLTESRSAQSANFPFCTIEPNVGIVYVPDPRLKQLASVAKSRKIVPATMKIVDVAGLVQGAHEGAGLGNRFLSHVRETDLIIQVVRCFDDPDTIHVLGRVDPVEDAEIIHLECVLADLKMAQDSLQRRKGKGQDPKMSGTISLLRHVIDLLEEGTALRSVEWTSQEKKELGAFPFLTLKPLILAANLQEDAFHASGSSVHPFIDSLQCYAAQRGLSVLPFCACLEEEMLDLDPESRLFFSEQFLEGRSSLDQMIRAAFSRLGLISFFTAGELEARAWPIRSGVLAPEAAGEIHTDIQKGFIRAEQVSYDDFIAYNGRQGARDHGRVRHVGRDYIVLEGDVLLFFHKI</sequence>
<keyword evidence="4" id="KW-0460">Magnesium</keyword>
<dbReference type="OrthoDB" id="9807318at2"/>
<dbReference type="GO" id="GO:0043023">
    <property type="term" value="F:ribosomal large subunit binding"/>
    <property type="evidence" value="ECO:0007669"/>
    <property type="project" value="UniProtKB-UniRule"/>
</dbReference>
<dbReference type="InterPro" id="IPR031167">
    <property type="entry name" value="G_OBG"/>
</dbReference>
<dbReference type="Gene3D" id="3.10.20.30">
    <property type="match status" value="1"/>
</dbReference>
<dbReference type="InterPro" id="IPR012675">
    <property type="entry name" value="Beta-grasp_dom_sf"/>
</dbReference>
<dbReference type="RefSeq" id="WP_114544386.1">
    <property type="nucleotide sequence ID" value="NZ_QQBG01000016.1"/>
</dbReference>
<dbReference type="InterPro" id="IPR004396">
    <property type="entry name" value="ATPase_YchF/OLA1"/>
</dbReference>
<name>A0A369KEZ0_9BACT</name>
<dbReference type="Gene3D" id="1.10.150.300">
    <property type="entry name" value="TGS-like domain"/>
    <property type="match status" value="1"/>
</dbReference>
<keyword evidence="1" id="KW-0479">Metal-binding</keyword>
<dbReference type="PRINTS" id="PR00326">
    <property type="entry name" value="GTP1OBG"/>
</dbReference>
<feature type="domain" description="OBG-type G" evidence="6">
    <location>
        <begin position="6"/>
        <end position="263"/>
    </location>
</feature>
<comment type="function">
    <text evidence="5">ATPase that binds to both the 70S ribosome and the 50S ribosomal subunit in a nucleotide-independent manner.</text>
</comment>
<evidence type="ECO:0000256" key="2">
    <source>
        <dbReference type="ARBA" id="ARBA00022741"/>
    </source>
</evidence>
<dbReference type="GO" id="GO:0046872">
    <property type="term" value="F:metal ion binding"/>
    <property type="evidence" value="ECO:0007669"/>
    <property type="project" value="UniProtKB-KW"/>
</dbReference>
<organism evidence="7 8">
    <name type="scientific">Candidatus Similichlamydia laticola</name>
    <dbReference type="NCBI Taxonomy" id="2170265"/>
    <lineage>
        <taxon>Bacteria</taxon>
        <taxon>Pseudomonadati</taxon>
        <taxon>Chlamydiota</taxon>
        <taxon>Chlamydiia</taxon>
        <taxon>Parachlamydiales</taxon>
        <taxon>Candidatus Parilichlamydiaceae</taxon>
        <taxon>Candidatus Similichlamydia</taxon>
    </lineage>
</organism>
<keyword evidence="3 5" id="KW-0067">ATP-binding</keyword>
<dbReference type="PIRSF" id="PIRSF006641">
    <property type="entry name" value="CHP00092"/>
    <property type="match status" value="1"/>
</dbReference>
<dbReference type="Gene3D" id="3.40.50.300">
    <property type="entry name" value="P-loop containing nucleotide triphosphate hydrolases"/>
    <property type="match status" value="1"/>
</dbReference>
<protein>
    <recommendedName>
        <fullName evidence="5">Ribosome-binding ATPase YchF</fullName>
    </recommendedName>
</protein>
<dbReference type="EMBL" id="QQBG01000016">
    <property type="protein sequence ID" value="RDB31457.1"/>
    <property type="molecule type" value="Genomic_DNA"/>
</dbReference>
<evidence type="ECO:0000256" key="1">
    <source>
        <dbReference type="ARBA" id="ARBA00022723"/>
    </source>
</evidence>
<feature type="binding site" evidence="5">
    <location>
        <begin position="15"/>
        <end position="20"/>
    </location>
    <ligand>
        <name>ATP</name>
        <dbReference type="ChEBI" id="CHEBI:30616"/>
    </ligand>
</feature>